<evidence type="ECO:0000313" key="2">
    <source>
        <dbReference type="EMBL" id="CAG8634393.1"/>
    </source>
</evidence>
<reference evidence="2" key="1">
    <citation type="submission" date="2021-06" db="EMBL/GenBank/DDBJ databases">
        <authorList>
            <person name="Kallberg Y."/>
            <person name="Tangrot J."/>
            <person name="Rosling A."/>
        </authorList>
    </citation>
    <scope>NUCLEOTIDE SEQUENCE</scope>
    <source>
        <strain evidence="2">FL130A</strain>
    </source>
</reference>
<name>A0A9N9DGN1_9GLOM</name>
<dbReference type="EMBL" id="CAJVPS010007393">
    <property type="protein sequence ID" value="CAG8634393.1"/>
    <property type="molecule type" value="Genomic_DNA"/>
</dbReference>
<keyword evidence="3" id="KW-1185">Reference proteome</keyword>
<dbReference type="Proteomes" id="UP000789508">
    <property type="component" value="Unassembled WGS sequence"/>
</dbReference>
<dbReference type="AlphaFoldDB" id="A0A9N9DGN1"/>
<feature type="non-terminal residue" evidence="2">
    <location>
        <position position="196"/>
    </location>
</feature>
<gene>
    <name evidence="2" type="ORF">ALEPTO_LOCUS9484</name>
</gene>
<organism evidence="2 3">
    <name type="scientific">Ambispora leptoticha</name>
    <dbReference type="NCBI Taxonomy" id="144679"/>
    <lineage>
        <taxon>Eukaryota</taxon>
        <taxon>Fungi</taxon>
        <taxon>Fungi incertae sedis</taxon>
        <taxon>Mucoromycota</taxon>
        <taxon>Glomeromycotina</taxon>
        <taxon>Glomeromycetes</taxon>
        <taxon>Archaeosporales</taxon>
        <taxon>Ambisporaceae</taxon>
        <taxon>Ambispora</taxon>
    </lineage>
</organism>
<sequence length="196" mass="22928">MDIGCTLGITAVALGLSAMFYGYKLKTDKKSVVLEKNDQEHEKKHHHNEERIKELEKKNGAEQKQIDDLKEKLEEVRKDKGELKDLVIKLQDRIINYGIKKPPHQQFNKQKPPQKGGWNEIHEAIKKHRKDLESEEKEDQELELIDQQQKEDNFLTYKGALEPNGKNDKERFYRCRLKLQKKKKKKEVKSDGGAGI</sequence>
<evidence type="ECO:0000256" key="1">
    <source>
        <dbReference type="SAM" id="MobiDB-lite"/>
    </source>
</evidence>
<comment type="caution">
    <text evidence="2">The sequence shown here is derived from an EMBL/GenBank/DDBJ whole genome shotgun (WGS) entry which is preliminary data.</text>
</comment>
<protein>
    <submittedName>
        <fullName evidence="2">11635_t:CDS:1</fullName>
    </submittedName>
</protein>
<evidence type="ECO:0000313" key="3">
    <source>
        <dbReference type="Proteomes" id="UP000789508"/>
    </source>
</evidence>
<feature type="region of interest" description="Disordered" evidence="1">
    <location>
        <begin position="36"/>
        <end position="63"/>
    </location>
</feature>
<proteinExistence type="predicted"/>
<accession>A0A9N9DGN1</accession>